<evidence type="ECO:0000313" key="1">
    <source>
        <dbReference type="EMBL" id="MBD3365494.1"/>
    </source>
</evidence>
<evidence type="ECO:0000313" key="2">
    <source>
        <dbReference type="Proteomes" id="UP000630660"/>
    </source>
</evidence>
<proteinExistence type="predicted"/>
<name>A0A9D5KC76_UNCW3</name>
<accession>A0A9D5KC76</accession>
<sequence>MSLVYSLLFFSSPLFAWGDSLYLDPPRLGSVSMDKDEITWCQCIYTDIVVTLLKEDGQYSIGLRPVPVAERKPIKTFLETASVNVKADSSVDRMTQGYWLSGKLFDASSYNGPWEDIDMMLGRLSPTNYVKVSRSSSGGTEAISGILYISDNSTFRSESGTYQLNTPPLTGNALELITRHAADTTLLETEGVEGIVYLQAGFPLFFYLTDCSQ</sequence>
<gene>
    <name evidence="1" type="ORF">GF359_09805</name>
</gene>
<reference evidence="1" key="1">
    <citation type="submission" date="2019-11" db="EMBL/GenBank/DDBJ databases">
        <title>Microbial mats filling the niche in hypersaline microbial mats.</title>
        <authorList>
            <person name="Wong H.L."/>
            <person name="Macleod F.I."/>
            <person name="White R.A. III"/>
            <person name="Burns B.P."/>
        </authorList>
    </citation>
    <scope>NUCLEOTIDE SEQUENCE</scope>
    <source>
        <strain evidence="1">Bin_327</strain>
    </source>
</reference>
<organism evidence="1 2">
    <name type="scientific">candidate division WOR-3 bacterium</name>
    <dbReference type="NCBI Taxonomy" id="2052148"/>
    <lineage>
        <taxon>Bacteria</taxon>
        <taxon>Bacteria division WOR-3</taxon>
    </lineage>
</organism>
<dbReference type="EMBL" id="WJKJ01000324">
    <property type="protein sequence ID" value="MBD3365494.1"/>
    <property type="molecule type" value="Genomic_DNA"/>
</dbReference>
<protein>
    <submittedName>
        <fullName evidence="1">Uncharacterized protein</fullName>
    </submittedName>
</protein>
<comment type="caution">
    <text evidence="1">The sequence shown here is derived from an EMBL/GenBank/DDBJ whole genome shotgun (WGS) entry which is preliminary data.</text>
</comment>
<dbReference type="AlphaFoldDB" id="A0A9D5KC76"/>
<dbReference type="Proteomes" id="UP000630660">
    <property type="component" value="Unassembled WGS sequence"/>
</dbReference>